<evidence type="ECO:0000313" key="2">
    <source>
        <dbReference type="EMBL" id="KAL2719003.1"/>
    </source>
</evidence>
<evidence type="ECO:0000313" key="3">
    <source>
        <dbReference type="Proteomes" id="UP001607302"/>
    </source>
</evidence>
<dbReference type="Proteomes" id="UP001607302">
    <property type="component" value="Unassembled WGS sequence"/>
</dbReference>
<gene>
    <name evidence="2" type="ORF">V1478_011422</name>
</gene>
<proteinExistence type="predicted"/>
<sequence length="96" mass="10659">MPRNTNNKVMCRGKRDAKLAVGIAQTRELSKLTADTRISQGNRTHTYSKDFPAISTKRGGSEGGEGTGTLDYRLRTWYAFGLSTLPCMDYQSPLEI</sequence>
<evidence type="ECO:0000256" key="1">
    <source>
        <dbReference type="SAM" id="MobiDB-lite"/>
    </source>
</evidence>
<organism evidence="2 3">
    <name type="scientific">Vespula squamosa</name>
    <name type="common">Southern yellow jacket</name>
    <name type="synonym">Wasp</name>
    <dbReference type="NCBI Taxonomy" id="30214"/>
    <lineage>
        <taxon>Eukaryota</taxon>
        <taxon>Metazoa</taxon>
        <taxon>Ecdysozoa</taxon>
        <taxon>Arthropoda</taxon>
        <taxon>Hexapoda</taxon>
        <taxon>Insecta</taxon>
        <taxon>Pterygota</taxon>
        <taxon>Neoptera</taxon>
        <taxon>Endopterygota</taxon>
        <taxon>Hymenoptera</taxon>
        <taxon>Apocrita</taxon>
        <taxon>Aculeata</taxon>
        <taxon>Vespoidea</taxon>
        <taxon>Vespidae</taxon>
        <taxon>Vespinae</taxon>
        <taxon>Vespula</taxon>
    </lineage>
</organism>
<keyword evidence="3" id="KW-1185">Reference proteome</keyword>
<feature type="compositionally biased region" description="Polar residues" evidence="1">
    <location>
        <begin position="36"/>
        <end position="45"/>
    </location>
</feature>
<reference evidence="2 3" key="1">
    <citation type="journal article" date="2024" name="Ann. Entomol. Soc. Am.">
        <title>Genomic analyses of the southern and eastern yellowjacket wasps (Hymenoptera: Vespidae) reveal evolutionary signatures of social life.</title>
        <authorList>
            <person name="Catto M.A."/>
            <person name="Caine P.B."/>
            <person name="Orr S.E."/>
            <person name="Hunt B.G."/>
            <person name="Goodisman M.A.D."/>
        </authorList>
    </citation>
    <scope>NUCLEOTIDE SEQUENCE [LARGE SCALE GENOMIC DNA]</scope>
    <source>
        <strain evidence="2">233</strain>
        <tissue evidence="2">Head and thorax</tissue>
    </source>
</reference>
<dbReference type="EMBL" id="JAUDFV010000151">
    <property type="protein sequence ID" value="KAL2719003.1"/>
    <property type="molecule type" value="Genomic_DNA"/>
</dbReference>
<comment type="caution">
    <text evidence="2">The sequence shown here is derived from an EMBL/GenBank/DDBJ whole genome shotgun (WGS) entry which is preliminary data.</text>
</comment>
<dbReference type="AlphaFoldDB" id="A0ABD2AEG0"/>
<feature type="region of interest" description="Disordered" evidence="1">
    <location>
        <begin position="34"/>
        <end position="66"/>
    </location>
</feature>
<accession>A0ABD2AEG0</accession>
<protein>
    <submittedName>
        <fullName evidence="2">Uncharacterized protein</fullName>
    </submittedName>
</protein>
<name>A0ABD2AEG0_VESSQ</name>